<feature type="compositionally biased region" description="Basic and acidic residues" evidence="1">
    <location>
        <begin position="131"/>
        <end position="151"/>
    </location>
</feature>
<evidence type="ECO:0000256" key="1">
    <source>
        <dbReference type="SAM" id="MobiDB-lite"/>
    </source>
</evidence>
<evidence type="ECO:0000256" key="2">
    <source>
        <dbReference type="SAM" id="Phobius"/>
    </source>
</evidence>
<feature type="region of interest" description="Disordered" evidence="1">
    <location>
        <begin position="104"/>
        <end position="199"/>
    </location>
</feature>
<keyword evidence="2" id="KW-1133">Transmembrane helix</keyword>
<dbReference type="RefSeq" id="WP_145217276.1">
    <property type="nucleotide sequence ID" value="NZ_CP036432.1"/>
</dbReference>
<organism evidence="3 4">
    <name type="scientific">Stieleria magnilauensis</name>
    <dbReference type="NCBI Taxonomy" id="2527963"/>
    <lineage>
        <taxon>Bacteria</taxon>
        <taxon>Pseudomonadati</taxon>
        <taxon>Planctomycetota</taxon>
        <taxon>Planctomycetia</taxon>
        <taxon>Pirellulales</taxon>
        <taxon>Pirellulaceae</taxon>
        <taxon>Stieleria</taxon>
    </lineage>
</organism>
<feature type="compositionally biased region" description="Basic and acidic residues" evidence="1">
    <location>
        <begin position="188"/>
        <end position="199"/>
    </location>
</feature>
<feature type="compositionally biased region" description="Basic and acidic residues" evidence="1">
    <location>
        <begin position="110"/>
        <end position="119"/>
    </location>
</feature>
<protein>
    <submittedName>
        <fullName evidence="3">Uncharacterized protein</fullName>
    </submittedName>
</protein>
<sequence>MRHQRNLLYFAAYIVLSMAALMTVKAEQPLQTAPAVPDGAAQEISDWALAGVIWSDASLTKKLAIEAAKRSESNEQKKQLQAIAEQSNQVIAELEAFGWTQVKRSANSTVDRDSERALPDPKTVGAALAKSIDRPKRDQNARPSNDDKASERASSSRRSSPARTAADAKGIKRLDTETPAGVDDPGLDDERTADRPRLDIDQYRVDDYIDETQREAGNLADAIEDGTEAAIAAAAGRRAVSGPVAGRISLREAQTRSATLPYSKDSIYDRDDYDPDADYNIDNPLGTEFTNPESVDSGDGDDDIDRDNPAIVIDGEDELTAALQRENRSTAGSTAQSAQTTVAAEATVDLDRYTSDRSGHLQDANWVQFHLNANQATWSRFTTRDNLVERTGDAVTKLKADAAAALHATDNPKLASILKKIVE</sequence>
<name>A0ABX5XWB3_9BACT</name>
<dbReference type="Proteomes" id="UP000318081">
    <property type="component" value="Chromosome"/>
</dbReference>
<feature type="compositionally biased region" description="Acidic residues" evidence="1">
    <location>
        <begin position="296"/>
        <end position="305"/>
    </location>
</feature>
<gene>
    <name evidence="3" type="ORF">TBK1r_53370</name>
</gene>
<keyword evidence="2" id="KW-0472">Membrane</keyword>
<dbReference type="EMBL" id="CP036432">
    <property type="protein sequence ID" value="QDV86318.1"/>
    <property type="molecule type" value="Genomic_DNA"/>
</dbReference>
<evidence type="ECO:0000313" key="4">
    <source>
        <dbReference type="Proteomes" id="UP000318081"/>
    </source>
</evidence>
<feature type="region of interest" description="Disordered" evidence="1">
    <location>
        <begin position="281"/>
        <end position="309"/>
    </location>
</feature>
<reference evidence="3 4" key="1">
    <citation type="submission" date="2019-02" db="EMBL/GenBank/DDBJ databases">
        <title>Deep-cultivation of Planctomycetes and their phenomic and genomic characterization uncovers novel biology.</title>
        <authorList>
            <person name="Wiegand S."/>
            <person name="Jogler M."/>
            <person name="Boedeker C."/>
            <person name="Pinto D."/>
            <person name="Vollmers J."/>
            <person name="Rivas-Marin E."/>
            <person name="Kohn T."/>
            <person name="Peeters S.H."/>
            <person name="Heuer A."/>
            <person name="Rast P."/>
            <person name="Oberbeckmann S."/>
            <person name="Bunk B."/>
            <person name="Jeske O."/>
            <person name="Meyerdierks A."/>
            <person name="Storesund J.E."/>
            <person name="Kallscheuer N."/>
            <person name="Luecker S."/>
            <person name="Lage O.M."/>
            <person name="Pohl T."/>
            <person name="Merkel B.J."/>
            <person name="Hornburger P."/>
            <person name="Mueller R.-W."/>
            <person name="Bruemmer F."/>
            <person name="Labrenz M."/>
            <person name="Spormann A.M."/>
            <person name="Op den Camp H."/>
            <person name="Overmann J."/>
            <person name="Amann R."/>
            <person name="Jetten M.S.M."/>
            <person name="Mascher T."/>
            <person name="Medema M.H."/>
            <person name="Devos D.P."/>
            <person name="Kaster A.-K."/>
            <person name="Ovreas L."/>
            <person name="Rohde M."/>
            <person name="Galperin M.Y."/>
            <person name="Jogler C."/>
        </authorList>
    </citation>
    <scope>NUCLEOTIDE SEQUENCE [LARGE SCALE GENOMIC DNA]</scope>
    <source>
        <strain evidence="3 4">TBK1r</strain>
    </source>
</reference>
<keyword evidence="4" id="KW-1185">Reference proteome</keyword>
<proteinExistence type="predicted"/>
<feature type="compositionally biased region" description="Low complexity" evidence="1">
    <location>
        <begin position="152"/>
        <end position="168"/>
    </location>
</feature>
<feature type="transmembrane region" description="Helical" evidence="2">
    <location>
        <begin position="7"/>
        <end position="24"/>
    </location>
</feature>
<keyword evidence="2" id="KW-0812">Transmembrane</keyword>
<accession>A0ABX5XWB3</accession>
<evidence type="ECO:0000313" key="3">
    <source>
        <dbReference type="EMBL" id="QDV86318.1"/>
    </source>
</evidence>